<organism evidence="4 5">
    <name type="scientific">Celerinatantimonas yamalensis</name>
    <dbReference type="NCBI Taxonomy" id="559956"/>
    <lineage>
        <taxon>Bacteria</taxon>
        <taxon>Pseudomonadati</taxon>
        <taxon>Pseudomonadota</taxon>
        <taxon>Gammaproteobacteria</taxon>
        <taxon>Celerinatantimonadaceae</taxon>
        <taxon>Celerinatantimonas</taxon>
    </lineage>
</organism>
<keyword evidence="4" id="KW-0966">Cell projection</keyword>
<gene>
    <name evidence="4" type="ORF">ABUE30_08245</name>
</gene>
<sequence length="139" mass="15857">MLDALLTHQRLLLEQLMSALEQENQILAARDIDAINQIAQQKNVLLKQINENDLIIAEHPDRDKLKTTPVLIKQRQHLQALLVQCQQANTLNGHIIKASSDEIERLAHQMNQLLQKNSMTYDKAGRQHTASRHGKSFKA</sequence>
<reference evidence="4 5" key="1">
    <citation type="journal article" date="2013" name="Int. J. Syst. Evol. Microbiol.">
        <title>Celerinatantimonas yamalensis sp. nov., a cold-adapted diazotrophic bacterium from a cold permafrost brine.</title>
        <authorList>
            <person name="Shcherbakova V."/>
            <person name="Chuvilskaya N."/>
            <person name="Rivkina E."/>
            <person name="Demidov N."/>
            <person name="Uchaeva V."/>
            <person name="Suetin S."/>
            <person name="Suzina N."/>
            <person name="Gilichinsky D."/>
        </authorList>
    </citation>
    <scope>NUCLEOTIDE SEQUENCE [LARGE SCALE GENOMIC DNA]</scope>
    <source>
        <strain evidence="4 5">C7</strain>
    </source>
</reference>
<evidence type="ECO:0000256" key="1">
    <source>
        <dbReference type="ARBA" id="ARBA00002397"/>
    </source>
</evidence>
<evidence type="ECO:0000313" key="5">
    <source>
        <dbReference type="Proteomes" id="UP001629953"/>
    </source>
</evidence>
<dbReference type="SUPFAM" id="SSF140566">
    <property type="entry name" value="FlgN-like"/>
    <property type="match status" value="1"/>
</dbReference>
<evidence type="ECO:0000256" key="2">
    <source>
        <dbReference type="ARBA" id="ARBA00007703"/>
    </source>
</evidence>
<accession>A0ABW9G659</accession>
<keyword evidence="3" id="KW-1005">Bacterial flagellum biogenesis</keyword>
<dbReference type="InterPro" id="IPR036679">
    <property type="entry name" value="FlgN-like_sf"/>
</dbReference>
<proteinExistence type="inferred from homology"/>
<name>A0ABW9G659_9GAMM</name>
<dbReference type="Proteomes" id="UP001629953">
    <property type="component" value="Unassembled WGS sequence"/>
</dbReference>
<dbReference type="Gene3D" id="1.20.58.300">
    <property type="entry name" value="FlgN-like"/>
    <property type="match status" value="1"/>
</dbReference>
<dbReference type="InterPro" id="IPR007809">
    <property type="entry name" value="FlgN-like"/>
</dbReference>
<keyword evidence="4" id="KW-0969">Cilium</keyword>
<comment type="caution">
    <text evidence="4">The sequence shown here is derived from an EMBL/GenBank/DDBJ whole genome shotgun (WGS) entry which is preliminary data.</text>
</comment>
<comment type="function">
    <text evidence="1">Required for the efficient initiation of filament assembly.</text>
</comment>
<dbReference type="RefSeq" id="WP_408623267.1">
    <property type="nucleotide sequence ID" value="NZ_JBEQCT010000003.1"/>
</dbReference>
<dbReference type="EMBL" id="JBEQCT010000003">
    <property type="protein sequence ID" value="MFM2485053.1"/>
    <property type="molecule type" value="Genomic_DNA"/>
</dbReference>
<comment type="similarity">
    <text evidence="2">Belongs to the FlgN family.</text>
</comment>
<evidence type="ECO:0000313" key="4">
    <source>
        <dbReference type="EMBL" id="MFM2485053.1"/>
    </source>
</evidence>
<protein>
    <submittedName>
        <fullName evidence="4">Flagellar protein FlgN</fullName>
    </submittedName>
</protein>
<keyword evidence="4" id="KW-0282">Flagellum</keyword>
<keyword evidence="5" id="KW-1185">Reference proteome</keyword>
<dbReference type="Pfam" id="PF05130">
    <property type="entry name" value="FlgN"/>
    <property type="match status" value="1"/>
</dbReference>
<evidence type="ECO:0000256" key="3">
    <source>
        <dbReference type="ARBA" id="ARBA00022795"/>
    </source>
</evidence>